<dbReference type="RefSeq" id="WP_204446586.1">
    <property type="nucleotide sequence ID" value="NZ_JACJKY010000010.1"/>
</dbReference>
<comment type="caution">
    <text evidence="1">The sequence shown here is derived from an EMBL/GenBank/DDBJ whole genome shotgun (WGS) entry which is preliminary data.</text>
</comment>
<reference evidence="1" key="2">
    <citation type="journal article" date="2021" name="Sci. Rep.">
        <title>The distribution of antibiotic resistance genes in chicken gut microbiota commensals.</title>
        <authorList>
            <person name="Juricova H."/>
            <person name="Matiasovicova J."/>
            <person name="Kubasova T."/>
            <person name="Cejkova D."/>
            <person name="Rychlik I."/>
        </authorList>
    </citation>
    <scope>NUCLEOTIDE SEQUENCE</scope>
    <source>
        <strain evidence="1">An559</strain>
    </source>
</reference>
<dbReference type="Proteomes" id="UP000774750">
    <property type="component" value="Unassembled WGS sequence"/>
</dbReference>
<reference evidence="1" key="1">
    <citation type="submission" date="2020-08" db="EMBL/GenBank/DDBJ databases">
        <authorList>
            <person name="Cejkova D."/>
            <person name="Kubasova T."/>
            <person name="Jahodarova E."/>
            <person name="Rychlik I."/>
        </authorList>
    </citation>
    <scope>NUCLEOTIDE SEQUENCE</scope>
    <source>
        <strain evidence="1">An559</strain>
    </source>
</reference>
<accession>A0A938X8G6</accession>
<dbReference type="EMBL" id="JACJKY010000010">
    <property type="protein sequence ID" value="MBM6921045.1"/>
    <property type="molecule type" value="Genomic_DNA"/>
</dbReference>
<name>A0A938X8G6_9FIRM</name>
<evidence type="ECO:0000313" key="1">
    <source>
        <dbReference type="EMBL" id="MBM6921045.1"/>
    </source>
</evidence>
<gene>
    <name evidence="1" type="ORF">H6A12_07760</name>
</gene>
<sequence length="89" mass="10356">MAAESYTGYSGSMEERVEFTFTLLRLESYHIGRRSIRLHGQFTKKTRDAYGSSQKKPCTKTLWLPRTFPIDQEQTLLYFLQNQAAENVS</sequence>
<keyword evidence="2" id="KW-1185">Reference proteome</keyword>
<proteinExistence type="predicted"/>
<protein>
    <submittedName>
        <fullName evidence="1">Uncharacterized protein</fullName>
    </submittedName>
</protein>
<evidence type="ECO:0000313" key="2">
    <source>
        <dbReference type="Proteomes" id="UP000774750"/>
    </source>
</evidence>
<dbReference type="AlphaFoldDB" id="A0A938X8G6"/>
<organism evidence="1 2">
    <name type="scientific">Merdimmobilis hominis</name>
    <dbReference type="NCBI Taxonomy" id="2897707"/>
    <lineage>
        <taxon>Bacteria</taxon>
        <taxon>Bacillati</taxon>
        <taxon>Bacillota</taxon>
        <taxon>Clostridia</taxon>
        <taxon>Eubacteriales</taxon>
        <taxon>Oscillospiraceae</taxon>
        <taxon>Merdimmobilis</taxon>
    </lineage>
</organism>